<dbReference type="KEGG" id="cts:Ctha_0524"/>
<proteinExistence type="inferred from homology"/>
<evidence type="ECO:0000256" key="1">
    <source>
        <dbReference type="ARBA" id="ARBA00006484"/>
    </source>
</evidence>
<dbReference type="AlphaFoldDB" id="B3QV41"/>
<evidence type="ECO:0000256" key="2">
    <source>
        <dbReference type="RuleBase" id="RU000363"/>
    </source>
</evidence>
<dbReference type="PRINTS" id="PR00081">
    <property type="entry name" value="GDHRDH"/>
</dbReference>
<dbReference type="InterPro" id="IPR036291">
    <property type="entry name" value="NAD(P)-bd_dom_sf"/>
</dbReference>
<dbReference type="EMBL" id="CP001100">
    <property type="protein sequence ID" value="ACF12995.1"/>
    <property type="molecule type" value="Genomic_DNA"/>
</dbReference>
<keyword evidence="4" id="KW-1185">Reference proteome</keyword>
<dbReference type="Proteomes" id="UP000001208">
    <property type="component" value="Chromosome"/>
</dbReference>
<dbReference type="PROSITE" id="PS00061">
    <property type="entry name" value="ADH_SHORT"/>
    <property type="match status" value="1"/>
</dbReference>
<comment type="similarity">
    <text evidence="1 2">Belongs to the short-chain dehydrogenases/reductases (SDR) family.</text>
</comment>
<dbReference type="STRING" id="517418.Ctha_0524"/>
<dbReference type="Gene3D" id="3.40.50.720">
    <property type="entry name" value="NAD(P)-binding Rossmann-like Domain"/>
    <property type="match status" value="1"/>
</dbReference>
<dbReference type="PANTHER" id="PTHR43943">
    <property type="entry name" value="DEHYDROGENASE/REDUCTASE (SDR FAMILY) MEMBER 4"/>
    <property type="match status" value="1"/>
</dbReference>
<evidence type="ECO:0000313" key="4">
    <source>
        <dbReference type="Proteomes" id="UP000001208"/>
    </source>
</evidence>
<dbReference type="InterPro" id="IPR002347">
    <property type="entry name" value="SDR_fam"/>
</dbReference>
<sequence>MGVLQDKIAIITGSTKGIGKSIAKKFIEQGAKVVITSSNETNVQKAVKEFPADKILGVACDVTNYEEVEQLIEKTVAHFGKLDVMINNAGVAEPFKRIVDASLDAWYKPIDINVKGTYHGSRAALIYFLKQGKGKLINMAGAGTEQNNTPYFSAYGSSKAAIYRMTFALAEEYKNTGIEIMLLNPGLVRTEILSVHNPTPELQKRMDTFLKVQDIFAQPPTVAADMAVKMASSWSDSKTGLFLNALSKSRSRMLLFSYPFRKMFKKIDQTVYG</sequence>
<name>B3QV41_CHLT3</name>
<dbReference type="eggNOG" id="COG4221">
    <property type="taxonomic scope" value="Bacteria"/>
</dbReference>
<dbReference type="RefSeq" id="WP_012499079.1">
    <property type="nucleotide sequence ID" value="NC_011026.1"/>
</dbReference>
<evidence type="ECO:0000313" key="3">
    <source>
        <dbReference type="EMBL" id="ACF12995.1"/>
    </source>
</evidence>
<dbReference type="PRINTS" id="PR00080">
    <property type="entry name" value="SDRFAMILY"/>
</dbReference>
<protein>
    <submittedName>
        <fullName evidence="3">Short-chain dehydrogenase/reductase SDR</fullName>
    </submittedName>
</protein>
<dbReference type="OrthoDB" id="9803333at2"/>
<dbReference type="HOGENOM" id="CLU_010194_2_10_10"/>
<dbReference type="InterPro" id="IPR020904">
    <property type="entry name" value="Sc_DH/Rdtase_CS"/>
</dbReference>
<dbReference type="PANTHER" id="PTHR43943:SF2">
    <property type="entry name" value="DEHYDROGENASE_REDUCTASE 4"/>
    <property type="match status" value="1"/>
</dbReference>
<organism evidence="3 4">
    <name type="scientific">Chloroherpeton thalassium (strain ATCC 35110 / GB-78)</name>
    <dbReference type="NCBI Taxonomy" id="517418"/>
    <lineage>
        <taxon>Bacteria</taxon>
        <taxon>Pseudomonadati</taxon>
        <taxon>Chlorobiota</taxon>
        <taxon>Chlorobiia</taxon>
        <taxon>Chlorobiales</taxon>
        <taxon>Chloroherpetonaceae</taxon>
        <taxon>Chloroherpeton</taxon>
    </lineage>
</organism>
<dbReference type="CDD" id="cd05233">
    <property type="entry name" value="SDR_c"/>
    <property type="match status" value="1"/>
</dbReference>
<dbReference type="FunFam" id="3.40.50.720:FF:000084">
    <property type="entry name" value="Short-chain dehydrogenase reductase"/>
    <property type="match status" value="1"/>
</dbReference>
<reference evidence="3 4" key="1">
    <citation type="submission" date="2008-06" db="EMBL/GenBank/DDBJ databases">
        <title>Complete sequence of Chloroherpeton thalassium ATCC 35110.</title>
        <authorList>
            <consortium name="US DOE Joint Genome Institute"/>
            <person name="Lucas S."/>
            <person name="Copeland A."/>
            <person name="Lapidus A."/>
            <person name="Glavina del Rio T."/>
            <person name="Dalin E."/>
            <person name="Tice H."/>
            <person name="Bruce D."/>
            <person name="Goodwin L."/>
            <person name="Pitluck S."/>
            <person name="Schmutz J."/>
            <person name="Larimer F."/>
            <person name="Land M."/>
            <person name="Hauser L."/>
            <person name="Kyrpides N."/>
            <person name="Mikhailova N."/>
            <person name="Liu Z."/>
            <person name="Li T."/>
            <person name="Zhao F."/>
            <person name="Overmann J."/>
            <person name="Bryant D.A."/>
            <person name="Richardson P."/>
        </authorList>
    </citation>
    <scope>NUCLEOTIDE SEQUENCE [LARGE SCALE GENOMIC DNA]</scope>
    <source>
        <strain evidence="4">ATCC 35110 / GB-78</strain>
    </source>
</reference>
<accession>B3QV41</accession>
<dbReference type="SUPFAM" id="SSF51735">
    <property type="entry name" value="NAD(P)-binding Rossmann-fold domains"/>
    <property type="match status" value="1"/>
</dbReference>
<gene>
    <name evidence="3" type="ordered locus">Ctha_0524</name>
</gene>
<dbReference type="Pfam" id="PF00106">
    <property type="entry name" value="adh_short"/>
    <property type="match status" value="1"/>
</dbReference>